<protein>
    <recommendedName>
        <fullName evidence="2">Reverse transcriptase domain-containing protein</fullName>
    </recommendedName>
</protein>
<proteinExistence type="predicted"/>
<gene>
    <name evidence="1" type="ORF">Tci_635482</name>
</gene>
<dbReference type="EMBL" id="BKCJ010459232">
    <property type="protein sequence ID" value="GFA63510.1"/>
    <property type="molecule type" value="Genomic_DNA"/>
</dbReference>
<dbReference type="AlphaFoldDB" id="A0A699JZJ2"/>
<sequence>DDRKEHSPDTGLFYEPSAASSRANLYPNGKVSPGASLRSQKATRILPGQILADFLVKKPDDAPPEASVIETPQEPWTLFTAGGHILADFLIKKSDDAPPEALVIKTP</sequence>
<evidence type="ECO:0000313" key="1">
    <source>
        <dbReference type="EMBL" id="GFA63510.1"/>
    </source>
</evidence>
<reference evidence="1" key="1">
    <citation type="journal article" date="2019" name="Sci. Rep.">
        <title>Draft genome of Tanacetum cinerariifolium, the natural source of mosquito coil.</title>
        <authorList>
            <person name="Yamashiro T."/>
            <person name="Shiraishi A."/>
            <person name="Satake H."/>
            <person name="Nakayama K."/>
        </authorList>
    </citation>
    <scope>NUCLEOTIDE SEQUENCE</scope>
</reference>
<organism evidence="1">
    <name type="scientific">Tanacetum cinerariifolium</name>
    <name type="common">Dalmatian daisy</name>
    <name type="synonym">Chrysanthemum cinerariifolium</name>
    <dbReference type="NCBI Taxonomy" id="118510"/>
    <lineage>
        <taxon>Eukaryota</taxon>
        <taxon>Viridiplantae</taxon>
        <taxon>Streptophyta</taxon>
        <taxon>Embryophyta</taxon>
        <taxon>Tracheophyta</taxon>
        <taxon>Spermatophyta</taxon>
        <taxon>Magnoliopsida</taxon>
        <taxon>eudicotyledons</taxon>
        <taxon>Gunneridae</taxon>
        <taxon>Pentapetalae</taxon>
        <taxon>asterids</taxon>
        <taxon>campanulids</taxon>
        <taxon>Asterales</taxon>
        <taxon>Asteraceae</taxon>
        <taxon>Asteroideae</taxon>
        <taxon>Anthemideae</taxon>
        <taxon>Anthemidinae</taxon>
        <taxon>Tanacetum</taxon>
    </lineage>
</organism>
<name>A0A699JZJ2_TANCI</name>
<evidence type="ECO:0008006" key="2">
    <source>
        <dbReference type="Google" id="ProtNLM"/>
    </source>
</evidence>
<accession>A0A699JZJ2</accession>
<comment type="caution">
    <text evidence="1">The sequence shown here is derived from an EMBL/GenBank/DDBJ whole genome shotgun (WGS) entry which is preliminary data.</text>
</comment>
<feature type="non-terminal residue" evidence="1">
    <location>
        <position position="1"/>
    </location>
</feature>